<dbReference type="AlphaFoldDB" id="A0A1G7E7U7"/>
<accession>A0A1G7E7U7</accession>
<gene>
    <name evidence="2" type="ORF">SAMN05661003_11830</name>
</gene>
<feature type="region of interest" description="Disordered" evidence="1">
    <location>
        <begin position="95"/>
        <end position="119"/>
    </location>
</feature>
<dbReference type="Proteomes" id="UP000243205">
    <property type="component" value="Unassembled WGS sequence"/>
</dbReference>
<evidence type="ECO:0000313" key="3">
    <source>
        <dbReference type="Proteomes" id="UP000243205"/>
    </source>
</evidence>
<organism evidence="2 3">
    <name type="scientific">Desulfuromonas thiophila</name>
    <dbReference type="NCBI Taxonomy" id="57664"/>
    <lineage>
        <taxon>Bacteria</taxon>
        <taxon>Pseudomonadati</taxon>
        <taxon>Thermodesulfobacteriota</taxon>
        <taxon>Desulfuromonadia</taxon>
        <taxon>Desulfuromonadales</taxon>
        <taxon>Desulfuromonadaceae</taxon>
        <taxon>Desulfuromonas</taxon>
    </lineage>
</organism>
<reference evidence="3" key="1">
    <citation type="submission" date="2016-10" db="EMBL/GenBank/DDBJ databases">
        <authorList>
            <person name="Varghese N."/>
            <person name="Submissions S."/>
        </authorList>
    </citation>
    <scope>NUCLEOTIDE SEQUENCE [LARGE SCALE GENOMIC DNA]</scope>
    <source>
        <strain evidence="3">DSM 8987</strain>
    </source>
</reference>
<name>A0A1G7E7U7_9BACT</name>
<keyword evidence="3" id="KW-1185">Reference proteome</keyword>
<evidence type="ECO:0000313" key="2">
    <source>
        <dbReference type="EMBL" id="SDE59723.1"/>
    </source>
</evidence>
<dbReference type="STRING" id="57664.SAMN05661003_11830"/>
<evidence type="ECO:0000256" key="1">
    <source>
        <dbReference type="SAM" id="MobiDB-lite"/>
    </source>
</evidence>
<dbReference type="EMBL" id="FNAQ01000018">
    <property type="protein sequence ID" value="SDE59723.1"/>
    <property type="molecule type" value="Genomic_DNA"/>
</dbReference>
<proteinExistence type="predicted"/>
<sequence>MLIFLLPPNLSAVEPVQRARLLGVSSDGRQLKLAVETATGLREEEHELADVVRLPPQIQLGDWLELELAEPTGRVRVVRPARSLSVDRTGVRSRLARLRDSHQGAATFSGRGSSRGGGR</sequence>
<protein>
    <submittedName>
        <fullName evidence="2">Uncharacterized protein</fullName>
    </submittedName>
</protein>